<proteinExistence type="predicted"/>
<dbReference type="EMBL" id="GBYX01476624">
    <property type="protein sequence ID" value="JAO05053.1"/>
    <property type="molecule type" value="Transcribed_RNA"/>
</dbReference>
<name>A0A0S7ERY0_9TELE</name>
<reference evidence="2" key="1">
    <citation type="submission" date="2014-12" db="EMBL/GenBank/DDBJ databases">
        <title>Parallel Evolution in Life History Adaptation Evident in the Tissue-Specific Poeciliopsis prolifica transcriptome.</title>
        <authorList>
            <person name="Jue N.K."/>
            <person name="Foley R.J."/>
            <person name="Obergfell C."/>
            <person name="Reznick D.N."/>
            <person name="O'Neill R.J."/>
            <person name="O'Neill M.J."/>
        </authorList>
    </citation>
    <scope>NUCLEOTIDE SEQUENCE</scope>
</reference>
<feature type="compositionally biased region" description="Basic residues" evidence="1">
    <location>
        <begin position="67"/>
        <end position="82"/>
    </location>
</feature>
<feature type="non-terminal residue" evidence="2">
    <location>
        <position position="1"/>
    </location>
</feature>
<feature type="region of interest" description="Disordered" evidence="1">
    <location>
        <begin position="33"/>
        <end position="110"/>
    </location>
</feature>
<gene>
    <name evidence="2" type="primary">PPUP9499</name>
</gene>
<organism evidence="2">
    <name type="scientific">Poeciliopsis prolifica</name>
    <name type="common">blackstripe livebearer</name>
    <dbReference type="NCBI Taxonomy" id="188132"/>
    <lineage>
        <taxon>Eukaryota</taxon>
        <taxon>Metazoa</taxon>
        <taxon>Chordata</taxon>
        <taxon>Craniata</taxon>
        <taxon>Vertebrata</taxon>
        <taxon>Euteleostomi</taxon>
        <taxon>Actinopterygii</taxon>
        <taxon>Neopterygii</taxon>
        <taxon>Teleostei</taxon>
        <taxon>Neoteleostei</taxon>
        <taxon>Acanthomorphata</taxon>
        <taxon>Ovalentaria</taxon>
        <taxon>Atherinomorphae</taxon>
        <taxon>Cyprinodontiformes</taxon>
        <taxon>Poeciliidae</taxon>
        <taxon>Poeciliinae</taxon>
        <taxon>Poeciliopsis</taxon>
    </lineage>
</organism>
<evidence type="ECO:0000313" key="2">
    <source>
        <dbReference type="EMBL" id="JAO05053.1"/>
    </source>
</evidence>
<dbReference type="AlphaFoldDB" id="A0A0S7ERY0"/>
<feature type="non-terminal residue" evidence="2">
    <location>
        <position position="135"/>
    </location>
</feature>
<evidence type="ECO:0000256" key="1">
    <source>
        <dbReference type="SAM" id="MobiDB-lite"/>
    </source>
</evidence>
<accession>A0A0S7ERY0</accession>
<protein>
    <submittedName>
        <fullName evidence="2">PPUP9499</fullName>
    </submittedName>
</protein>
<sequence>LVCQLRVDATSNGGESCQSKPGSRIQSVFVNPFQSLSSEGKKQKQNNKRMTGSVALPSFTPENAARRAPRAARRPRQQKRAARSCSSGANKENGAWLSGGSSSGLSTQNAWRAAPPSMCLISASSRRDQQSRALL</sequence>